<accession>A0A1W9S0U0</accession>
<feature type="transmembrane region" description="Helical" evidence="1">
    <location>
        <begin position="91"/>
        <end position="110"/>
    </location>
</feature>
<gene>
    <name evidence="2" type="ORF">B6D57_04145</name>
</gene>
<organism evidence="2 3">
    <name type="scientific">Candidatus Coatesbacteria bacterium 4484_99</name>
    <dbReference type="NCBI Taxonomy" id="1970774"/>
    <lineage>
        <taxon>Bacteria</taxon>
        <taxon>Candidatus Coatesiibacteriota</taxon>
    </lineage>
</organism>
<keyword evidence="1" id="KW-0812">Transmembrane</keyword>
<protein>
    <submittedName>
        <fullName evidence="2">Uncharacterized protein</fullName>
    </submittedName>
</protein>
<name>A0A1W9S0U0_9BACT</name>
<dbReference type="AlphaFoldDB" id="A0A1W9S0U0"/>
<feature type="transmembrane region" description="Helical" evidence="1">
    <location>
        <begin position="35"/>
        <end position="53"/>
    </location>
</feature>
<dbReference type="EMBL" id="NATQ01000082">
    <property type="protein sequence ID" value="OQX90247.1"/>
    <property type="molecule type" value="Genomic_DNA"/>
</dbReference>
<keyword evidence="1" id="KW-0472">Membrane</keyword>
<sequence>MLLGGLYDLIFSIPILFLPEKAGTLLNIKCPENPFYVKFCGLFIFILSIGYFIAYSDIEKGIRIVLMMIISRFLGFVFMIYFALFGGMVNTFIYLALFDLSFSVAHTVLLRKKM</sequence>
<evidence type="ECO:0000313" key="3">
    <source>
        <dbReference type="Proteomes" id="UP000192611"/>
    </source>
</evidence>
<evidence type="ECO:0000256" key="1">
    <source>
        <dbReference type="SAM" id="Phobius"/>
    </source>
</evidence>
<feature type="transmembrane region" description="Helical" evidence="1">
    <location>
        <begin position="65"/>
        <end position="85"/>
    </location>
</feature>
<proteinExistence type="predicted"/>
<comment type="caution">
    <text evidence="2">The sequence shown here is derived from an EMBL/GenBank/DDBJ whole genome shotgun (WGS) entry which is preliminary data.</text>
</comment>
<keyword evidence="1" id="KW-1133">Transmembrane helix</keyword>
<reference evidence="3" key="1">
    <citation type="submission" date="2017-03" db="EMBL/GenBank/DDBJ databases">
        <title>Novel pathways for hydrocarbon cycling and metabolic interdependencies in hydrothermal sediment communities.</title>
        <authorList>
            <person name="Dombrowski N."/>
            <person name="Seitz K."/>
            <person name="Teske A."/>
            <person name="Baker B."/>
        </authorList>
    </citation>
    <scope>NUCLEOTIDE SEQUENCE [LARGE SCALE GENOMIC DNA]</scope>
</reference>
<evidence type="ECO:0000313" key="2">
    <source>
        <dbReference type="EMBL" id="OQX90247.1"/>
    </source>
</evidence>
<dbReference type="Proteomes" id="UP000192611">
    <property type="component" value="Unassembled WGS sequence"/>
</dbReference>